<dbReference type="SUPFAM" id="SSF54001">
    <property type="entry name" value="Cysteine proteinases"/>
    <property type="match status" value="1"/>
</dbReference>
<keyword evidence="6 7" id="KW-0788">Thiol protease</keyword>
<dbReference type="InterPro" id="IPR038765">
    <property type="entry name" value="Papain-like_cys_pep_sf"/>
</dbReference>
<proteinExistence type="inferred from homology"/>
<dbReference type="AlphaFoldDB" id="A0A8J4V4P2"/>
<comment type="catalytic activity">
    <reaction evidence="1 7 8">
        <text>Thiol-dependent hydrolysis of ester, thioester, amide, peptide and isopeptide bonds formed by the C-terminal Gly of ubiquitin (a 76-residue protein attached to proteins as an intracellular targeting signal).</text>
        <dbReference type="EC" id="3.4.19.12"/>
    </reaction>
</comment>
<feature type="region of interest" description="Disordered" evidence="9">
    <location>
        <begin position="233"/>
        <end position="257"/>
    </location>
</feature>
<dbReference type="PROSITE" id="PS52048">
    <property type="entry name" value="UCH_DOMAIN"/>
    <property type="match status" value="1"/>
</dbReference>
<dbReference type="OrthoDB" id="427186at2759"/>
<dbReference type="Proteomes" id="UP000695562">
    <property type="component" value="Unassembled WGS sequence"/>
</dbReference>
<protein>
    <recommendedName>
        <fullName evidence="8">Ubiquitin carboxyl-terminal hydrolase</fullName>
        <ecNumber evidence="8">3.4.19.12</ecNumber>
    </recommendedName>
</protein>
<keyword evidence="3 7" id="KW-0645">Protease</keyword>
<evidence type="ECO:0000256" key="2">
    <source>
        <dbReference type="ARBA" id="ARBA00009326"/>
    </source>
</evidence>
<dbReference type="CDD" id="cd09616">
    <property type="entry name" value="Peptidase_C12_UCH_L1_L3"/>
    <property type="match status" value="1"/>
</dbReference>
<dbReference type="GO" id="GO:0005737">
    <property type="term" value="C:cytoplasm"/>
    <property type="evidence" value="ECO:0007669"/>
    <property type="project" value="TreeGrafter"/>
</dbReference>
<name>A0A8J4V4P2_9MYCE</name>
<dbReference type="PANTHER" id="PTHR10589">
    <property type="entry name" value="UBIQUITIN CARBOXYL-TERMINAL HYDROLASE"/>
    <property type="match status" value="1"/>
</dbReference>
<accession>A0A8J4V4P2</accession>
<feature type="site" description="Important for enzyme activity" evidence="7">
    <location>
        <position position="190"/>
    </location>
</feature>
<comment type="similarity">
    <text evidence="2 7 8">Belongs to the peptidase C12 family.</text>
</comment>
<dbReference type="Pfam" id="PF01088">
    <property type="entry name" value="Peptidase_C12"/>
    <property type="match status" value="1"/>
</dbReference>
<keyword evidence="5 7" id="KW-0378">Hydrolase</keyword>
<dbReference type="InterPro" id="IPR036959">
    <property type="entry name" value="Peptidase_C12_UCH_sf"/>
</dbReference>
<keyword evidence="4 7" id="KW-0833">Ubl conjugation pathway</keyword>
<dbReference type="GO" id="GO:0004843">
    <property type="term" value="F:cysteine-type deubiquitinase activity"/>
    <property type="evidence" value="ECO:0007669"/>
    <property type="project" value="UniProtKB-UniRule"/>
</dbReference>
<feature type="active site" description="Proton donor" evidence="7">
    <location>
        <position position="175"/>
    </location>
</feature>
<dbReference type="FunFam" id="3.40.532.10:FF:000006">
    <property type="entry name" value="Ubiquitin carboxyl-terminal hydrolase"/>
    <property type="match status" value="1"/>
</dbReference>
<evidence type="ECO:0000256" key="4">
    <source>
        <dbReference type="ARBA" id="ARBA00022786"/>
    </source>
</evidence>
<evidence type="ECO:0000256" key="1">
    <source>
        <dbReference type="ARBA" id="ARBA00000707"/>
    </source>
</evidence>
<feature type="active site" description="Nucleophile" evidence="7">
    <location>
        <position position="101"/>
    </location>
</feature>
<dbReference type="GO" id="GO:0006511">
    <property type="term" value="P:ubiquitin-dependent protein catabolic process"/>
    <property type="evidence" value="ECO:0007669"/>
    <property type="project" value="UniProtKB-UniRule"/>
</dbReference>
<evidence type="ECO:0000313" key="12">
    <source>
        <dbReference type="Proteomes" id="UP000695562"/>
    </source>
</evidence>
<feature type="site" description="Transition state stabilizer" evidence="7">
    <location>
        <position position="95"/>
    </location>
</feature>
<evidence type="ECO:0000313" key="11">
    <source>
        <dbReference type="EMBL" id="KAF2073742.1"/>
    </source>
</evidence>
<evidence type="ECO:0000256" key="8">
    <source>
        <dbReference type="RuleBase" id="RU361215"/>
    </source>
</evidence>
<feature type="domain" description="UCH catalytic" evidence="10">
    <location>
        <begin position="11"/>
        <end position="235"/>
    </location>
</feature>
<dbReference type="EMBL" id="AJWJ01000185">
    <property type="protein sequence ID" value="KAF2073742.1"/>
    <property type="molecule type" value="Genomic_DNA"/>
</dbReference>
<comment type="caution">
    <text evidence="11">The sequence shown here is derived from an EMBL/GenBank/DDBJ whole genome shotgun (WGS) entry which is preliminary data.</text>
</comment>
<keyword evidence="12" id="KW-1185">Reference proteome</keyword>
<evidence type="ECO:0000256" key="5">
    <source>
        <dbReference type="ARBA" id="ARBA00022801"/>
    </source>
</evidence>
<sequence length="257" mass="29223">MDESLLETQKTWIPLEANPEVLTTFMQSLGVAKEWEFCDIYGIDQELLDMVQKPIAAVILLFPITDAYEQNRYKLEDEITEKGQILSDKVYFMRQYIGNACGTIGVIHSVLNNSDVISFEPNGFFSKFLATTTTLNGEERAISLMKNSDIEKSHEIAAVQGQSTVPNEDEPVILHFVSFVHVDGHLYELDGRKPFPINHGESSQETILEDTAEVLRKMIEVNPDEIRFTLMGLVKKSEEEEEEEEEKEKEKEGAKTN</sequence>
<organism evidence="11 12">
    <name type="scientific">Polysphondylium violaceum</name>
    <dbReference type="NCBI Taxonomy" id="133409"/>
    <lineage>
        <taxon>Eukaryota</taxon>
        <taxon>Amoebozoa</taxon>
        <taxon>Evosea</taxon>
        <taxon>Eumycetozoa</taxon>
        <taxon>Dictyostelia</taxon>
        <taxon>Dictyosteliales</taxon>
        <taxon>Dictyosteliaceae</taxon>
        <taxon>Polysphondylium</taxon>
    </lineage>
</organism>
<gene>
    <name evidence="11" type="ORF">CYY_004944</name>
</gene>
<dbReference type="PRINTS" id="PR00707">
    <property type="entry name" value="UBCTHYDRLASE"/>
</dbReference>
<evidence type="ECO:0000256" key="9">
    <source>
        <dbReference type="SAM" id="MobiDB-lite"/>
    </source>
</evidence>
<reference evidence="11" key="1">
    <citation type="submission" date="2020-01" db="EMBL/GenBank/DDBJ databases">
        <title>Development of genomics and gene disruption for Polysphondylium violaceum indicates a role for the polyketide synthase stlB in stalk morphogenesis.</title>
        <authorList>
            <person name="Narita B."/>
            <person name="Kawabe Y."/>
            <person name="Kin K."/>
            <person name="Saito T."/>
            <person name="Gibbs R."/>
            <person name="Kuspa A."/>
            <person name="Muzny D."/>
            <person name="Queller D."/>
            <person name="Richards S."/>
            <person name="Strassman J."/>
            <person name="Sucgang R."/>
            <person name="Worley K."/>
            <person name="Schaap P."/>
        </authorList>
    </citation>
    <scope>NUCLEOTIDE SEQUENCE</scope>
    <source>
        <strain evidence="11">QSvi11</strain>
    </source>
</reference>
<dbReference type="EC" id="3.4.19.12" evidence="8"/>
<dbReference type="PANTHER" id="PTHR10589:SF17">
    <property type="entry name" value="UBIQUITIN CARBOXYL-TERMINAL HYDROLASE"/>
    <property type="match status" value="1"/>
</dbReference>
<evidence type="ECO:0000256" key="7">
    <source>
        <dbReference type="PROSITE-ProRule" id="PRU01393"/>
    </source>
</evidence>
<dbReference type="GO" id="GO:0016579">
    <property type="term" value="P:protein deubiquitination"/>
    <property type="evidence" value="ECO:0007669"/>
    <property type="project" value="TreeGrafter"/>
</dbReference>
<evidence type="ECO:0000256" key="6">
    <source>
        <dbReference type="ARBA" id="ARBA00022807"/>
    </source>
</evidence>
<evidence type="ECO:0000256" key="3">
    <source>
        <dbReference type="ARBA" id="ARBA00022670"/>
    </source>
</evidence>
<dbReference type="InterPro" id="IPR001578">
    <property type="entry name" value="Peptidase_C12_UCH"/>
</dbReference>
<feature type="compositionally biased region" description="Basic and acidic residues" evidence="9">
    <location>
        <begin position="248"/>
        <end position="257"/>
    </location>
</feature>
<evidence type="ECO:0000259" key="10">
    <source>
        <dbReference type="PROSITE" id="PS52048"/>
    </source>
</evidence>
<dbReference type="Gene3D" id="3.40.532.10">
    <property type="entry name" value="Peptidase C12, ubiquitin carboxyl-terminal hydrolase"/>
    <property type="match status" value="1"/>
</dbReference>